<dbReference type="SUPFAM" id="SSF63748">
    <property type="entry name" value="Tudor/PWWP/MBT"/>
    <property type="match status" value="1"/>
</dbReference>
<dbReference type="SMART" id="SM00293">
    <property type="entry name" value="PWWP"/>
    <property type="match status" value="1"/>
</dbReference>
<accession>A0AAV3NKM8</accession>
<evidence type="ECO:0000313" key="4">
    <source>
        <dbReference type="Proteomes" id="UP001454036"/>
    </source>
</evidence>
<evidence type="ECO:0000259" key="2">
    <source>
        <dbReference type="PROSITE" id="PS50812"/>
    </source>
</evidence>
<organism evidence="3 4">
    <name type="scientific">Lithospermum erythrorhizon</name>
    <name type="common">Purple gromwell</name>
    <name type="synonym">Lithospermum officinale var. erythrorhizon</name>
    <dbReference type="NCBI Taxonomy" id="34254"/>
    <lineage>
        <taxon>Eukaryota</taxon>
        <taxon>Viridiplantae</taxon>
        <taxon>Streptophyta</taxon>
        <taxon>Embryophyta</taxon>
        <taxon>Tracheophyta</taxon>
        <taxon>Spermatophyta</taxon>
        <taxon>Magnoliopsida</taxon>
        <taxon>eudicotyledons</taxon>
        <taxon>Gunneridae</taxon>
        <taxon>Pentapetalae</taxon>
        <taxon>asterids</taxon>
        <taxon>lamiids</taxon>
        <taxon>Boraginales</taxon>
        <taxon>Boraginaceae</taxon>
        <taxon>Boraginoideae</taxon>
        <taxon>Lithospermeae</taxon>
        <taxon>Lithospermum</taxon>
    </lineage>
</organism>
<dbReference type="InterPro" id="IPR000313">
    <property type="entry name" value="PWWP_dom"/>
</dbReference>
<sequence>MSENLNGGVIEGIGVGIDGREVEGAGCGQGVVMKEGEIVVEMEVDDQVKVGTEGGVEEVGGESEVVNVGDGAGVGGNYDEGVQETEVDRVENDGDRMFGGNYDEGVPKMEVDRVETDGDRVIRGSFDEVVPEVEVDRAENDGDRVAVGIVNEVLGVEDEMCSGGISVGRNEYDSIAFEHFNNEGLNLVVDLGDLFGSEKELRPRDVPNEELNSDGISLTANSNKQCLDVNMEGVNLGMDLYSADKEYKDERLAFQKDGSHVTVCGALGDHLYGNDNVFEEPLNVTGVPLLDGRVNGTDGNNKSDPKEIPIEARIGNYAVSGHHDLGVNNNLNAVFEEQITGVTSDDKDGYKSNLVALRPKVRSEHDQTEKDGEYYLSDLVWGKVRGHPWWPGQIFEPSAASTKAEKHFKKDSYLVAYFGDRTFSWNEPESLKPFHSHYVRMAKQSKFEDFCEAVDCALEEVSRRVEYALSCSCLPTDQLAKMENRTCISAGIRQESIRRYGIRKGASSFAPTELLQNIQLLAADPFHEIDKLRFVNVRAQLLAYNHWKGFNNLPDIVELNGLRDGDADIQTLGKKSSVHMHDKGEGRTRRSIQDVSSLKYKHVSDCVSDDSSIMVDNETEMVRRTGRKKGSLSSGKKIKEKTSRVGRNARSGKNNVGNNSIDAGNMPLPEEILPKLCLAAASPMEGYGFMKPFISFLSHYRNTICLEHKNGGKRKRGSVEQIGEKPLQPEAVEMYEFEGTEDLYWTDRIILHNPEEQEFLEPDNQLGIMIPDIAGEVELGAENSAEVGENSEEYTPTELILKFSDLESVPSITELNKIFSRYGPLYESQTVVFSKSKRAKVVFKIRSHAETAFSSSGKFSIFGHSLLGYCLKASTSSARNKKVAKSANAK</sequence>
<dbReference type="Gene3D" id="2.30.30.140">
    <property type="match status" value="1"/>
</dbReference>
<dbReference type="EMBL" id="BAABME010000098">
    <property type="protein sequence ID" value="GAA0139538.1"/>
    <property type="molecule type" value="Genomic_DNA"/>
</dbReference>
<feature type="region of interest" description="Disordered" evidence="1">
    <location>
        <begin position="623"/>
        <end position="662"/>
    </location>
</feature>
<comment type="caution">
    <text evidence="3">The sequence shown here is derived from an EMBL/GenBank/DDBJ whole genome shotgun (WGS) entry which is preliminary data.</text>
</comment>
<gene>
    <name evidence="3" type="ORF">LIER_01060</name>
</gene>
<evidence type="ECO:0000313" key="3">
    <source>
        <dbReference type="EMBL" id="GAA0139538.1"/>
    </source>
</evidence>
<feature type="compositionally biased region" description="Polar residues" evidence="1">
    <location>
        <begin position="651"/>
        <end position="662"/>
    </location>
</feature>
<dbReference type="Proteomes" id="UP001454036">
    <property type="component" value="Unassembled WGS sequence"/>
</dbReference>
<dbReference type="AlphaFoldDB" id="A0AAV3NKM8"/>
<evidence type="ECO:0000256" key="1">
    <source>
        <dbReference type="SAM" id="MobiDB-lite"/>
    </source>
</evidence>
<dbReference type="CDD" id="cd05162">
    <property type="entry name" value="PWWP"/>
    <property type="match status" value="1"/>
</dbReference>
<dbReference type="PANTHER" id="PTHR42851">
    <property type="entry name" value="ALDOLASE-RELATED"/>
    <property type="match status" value="1"/>
</dbReference>
<dbReference type="InterPro" id="IPR053063">
    <property type="entry name" value="PWWP_domain_containing_PDP"/>
</dbReference>
<dbReference type="Pfam" id="PF00855">
    <property type="entry name" value="PWWP"/>
    <property type="match status" value="1"/>
</dbReference>
<protein>
    <submittedName>
        <fullName evidence="3">Aldolase</fullName>
    </submittedName>
</protein>
<dbReference type="PROSITE" id="PS50812">
    <property type="entry name" value="PWWP"/>
    <property type="match status" value="1"/>
</dbReference>
<feature type="domain" description="PWWP" evidence="2">
    <location>
        <begin position="376"/>
        <end position="437"/>
    </location>
</feature>
<dbReference type="PANTHER" id="PTHR42851:SF19">
    <property type="entry name" value="PWWP DOMAIN-CONTAINING PROTEIN 2-RELATED"/>
    <property type="match status" value="1"/>
</dbReference>
<name>A0AAV3NKM8_LITER</name>
<keyword evidence="4" id="KW-1185">Reference proteome</keyword>
<reference evidence="3 4" key="1">
    <citation type="submission" date="2024-01" db="EMBL/GenBank/DDBJ databases">
        <title>The complete chloroplast genome sequence of Lithospermum erythrorhizon: insights into the phylogenetic relationship among Boraginaceae species and the maternal lineages of purple gromwells.</title>
        <authorList>
            <person name="Okada T."/>
            <person name="Watanabe K."/>
        </authorList>
    </citation>
    <scope>NUCLEOTIDE SEQUENCE [LARGE SCALE GENOMIC DNA]</scope>
</reference>
<proteinExistence type="predicted"/>